<keyword evidence="1" id="KW-0812">Transmembrane</keyword>
<dbReference type="Proteomes" id="UP001058860">
    <property type="component" value="Chromosome"/>
</dbReference>
<evidence type="ECO:0000256" key="1">
    <source>
        <dbReference type="SAM" id="Phobius"/>
    </source>
</evidence>
<name>A0ABY5PG54_9ACTN</name>
<dbReference type="Pfam" id="PF23539">
    <property type="entry name" value="DUF7134"/>
    <property type="match status" value="1"/>
</dbReference>
<keyword evidence="1" id="KW-0472">Membrane</keyword>
<evidence type="ECO:0000259" key="2">
    <source>
        <dbReference type="Pfam" id="PF23539"/>
    </source>
</evidence>
<gene>
    <name evidence="3" type="ORF">LRS13_23280</name>
</gene>
<feature type="transmembrane region" description="Helical" evidence="1">
    <location>
        <begin position="77"/>
        <end position="100"/>
    </location>
</feature>
<keyword evidence="1" id="KW-1133">Transmembrane helix</keyword>
<dbReference type="InterPro" id="IPR055558">
    <property type="entry name" value="DUF7134"/>
</dbReference>
<evidence type="ECO:0000313" key="3">
    <source>
        <dbReference type="EMBL" id="UUY03557.1"/>
    </source>
</evidence>
<feature type="transmembrane region" description="Helical" evidence="1">
    <location>
        <begin position="106"/>
        <end position="125"/>
    </location>
</feature>
<protein>
    <recommendedName>
        <fullName evidence="2">DUF7134 domain-containing protein</fullName>
    </recommendedName>
</protein>
<feature type="transmembrane region" description="Helical" evidence="1">
    <location>
        <begin position="15"/>
        <end position="35"/>
    </location>
</feature>
<proteinExistence type="predicted"/>
<dbReference type="EMBL" id="CP088295">
    <property type="protein sequence ID" value="UUY03557.1"/>
    <property type="molecule type" value="Genomic_DNA"/>
</dbReference>
<evidence type="ECO:0000313" key="4">
    <source>
        <dbReference type="Proteomes" id="UP001058860"/>
    </source>
</evidence>
<feature type="domain" description="DUF7134" evidence="2">
    <location>
        <begin position="12"/>
        <end position="153"/>
    </location>
</feature>
<sequence>MRWRLEPIERSRRDWIVDVLSVVLALGLGVGAWAGYHASDAPAPPDWLVTVDLIVGPLACLALWLRRRWPLGVAIALMPAVCLTTIGSPAGGIALFGVAVHRPARIAVPVALGYIVACLASFALWPQPPEDPLWVAIVFLVLVVGGVMAWGDVRPRPARARRDPA</sequence>
<feature type="transmembrane region" description="Helical" evidence="1">
    <location>
        <begin position="132"/>
        <end position="151"/>
    </location>
</feature>
<accession>A0ABY5PG54</accession>
<keyword evidence="4" id="KW-1185">Reference proteome</keyword>
<feature type="transmembrane region" description="Helical" evidence="1">
    <location>
        <begin position="47"/>
        <end position="65"/>
    </location>
</feature>
<reference evidence="4" key="1">
    <citation type="submission" date="2021-11" db="EMBL/GenBank/DDBJ databases">
        <title>Cultivation dependent microbiological survey of springs from the worlds oldest radium mine currently devoted to the extraction of radon-saturated water.</title>
        <authorList>
            <person name="Kapinusova G."/>
            <person name="Smrhova T."/>
            <person name="Strejcek M."/>
            <person name="Suman J."/>
            <person name="Jani K."/>
            <person name="Pajer P."/>
            <person name="Uhlik O."/>
        </authorList>
    </citation>
    <scope>NUCLEOTIDE SEQUENCE [LARGE SCALE GENOMIC DNA]</scope>
    <source>
        <strain evidence="4">J379</strain>
    </source>
</reference>
<organism evidence="3 4">
    <name type="scientific">Svornostia abyssi</name>
    <dbReference type="NCBI Taxonomy" id="2898438"/>
    <lineage>
        <taxon>Bacteria</taxon>
        <taxon>Bacillati</taxon>
        <taxon>Actinomycetota</taxon>
        <taxon>Thermoleophilia</taxon>
        <taxon>Solirubrobacterales</taxon>
        <taxon>Baekduiaceae</taxon>
        <taxon>Svornostia</taxon>
    </lineage>
</organism>
<dbReference type="RefSeq" id="WP_353864060.1">
    <property type="nucleotide sequence ID" value="NZ_CP088295.1"/>
</dbReference>